<dbReference type="Proteomes" id="UP000824037">
    <property type="component" value="Unassembled WGS sequence"/>
</dbReference>
<organism evidence="2 3">
    <name type="scientific">Candidatus Ruania gallistercoris</name>
    <dbReference type="NCBI Taxonomy" id="2838746"/>
    <lineage>
        <taxon>Bacteria</taxon>
        <taxon>Bacillati</taxon>
        <taxon>Actinomycetota</taxon>
        <taxon>Actinomycetes</taxon>
        <taxon>Micrococcales</taxon>
        <taxon>Ruaniaceae</taxon>
        <taxon>Ruania</taxon>
    </lineage>
</organism>
<evidence type="ECO:0000313" key="2">
    <source>
        <dbReference type="EMBL" id="HIZ35011.1"/>
    </source>
</evidence>
<reference evidence="2" key="1">
    <citation type="journal article" date="2021" name="PeerJ">
        <title>Extensive microbial diversity within the chicken gut microbiome revealed by metagenomics and culture.</title>
        <authorList>
            <person name="Gilroy R."/>
            <person name="Ravi A."/>
            <person name="Getino M."/>
            <person name="Pursley I."/>
            <person name="Horton D.L."/>
            <person name="Alikhan N.F."/>
            <person name="Baker D."/>
            <person name="Gharbi K."/>
            <person name="Hall N."/>
            <person name="Watson M."/>
            <person name="Adriaenssens E.M."/>
            <person name="Foster-Nyarko E."/>
            <person name="Jarju S."/>
            <person name="Secka A."/>
            <person name="Antonio M."/>
            <person name="Oren A."/>
            <person name="Chaudhuri R.R."/>
            <person name="La Ragione R."/>
            <person name="Hildebrand F."/>
            <person name="Pallen M.J."/>
        </authorList>
    </citation>
    <scope>NUCLEOTIDE SEQUENCE</scope>
    <source>
        <strain evidence="2">ChiGjej4B4-7305</strain>
    </source>
</reference>
<sequence length="569" mass="61010">MTETVGTGAAPALSELLHRIREVRLPLETAEAADARALQRSLSHQIDDYLLPRVQAPDAPLLVVIGGSTGAGKSTLVNSILRRQVTESGVLRPTTTSPILVHHPDDEEHFQSDRVLPGFARVTREETHLDKPQLRLVADEAVPRGVALLDSPDIDSVMESNRLIARQLLAAADLWLFVTTAARYADAVPWTLLTDAQERGTTIALVLDRVPGEANREVRRHLTELLSGAGLGSSPVFTVPEVPLEDGLLPQAAVFTLTSWILNLGRSDAARARVVQKTLVGALASVPPRVEELAQHAEAQEELHARLTGVVDETFAQSVTALEESLADGRVLRGEVLARWQDFVGGGQFFRGLEPTVARLRDRITAAVTGRRDTAEPLEQAIEQSVAYLIREQAVRAVTETRMRWEDSPAGAHLIEQGHASGAQFRVPADFDARVGRAIATWSSGVNELVQEVGQSKRAKARILSFGVNGVGAVLMLAAFAGTGGLTGAEVGIAGTTAVVAGKLLDTIFGDQVTRDLAAQVRTRLVDAAQELVGSCREPFDASLTAVQVQPRQAGTLRRSGHALEEALG</sequence>
<proteinExistence type="predicted"/>
<protein>
    <submittedName>
        <fullName evidence="2">GTPase domain-containing protein</fullName>
    </submittedName>
</protein>
<dbReference type="Pfam" id="PF00350">
    <property type="entry name" value="Dynamin_N"/>
    <property type="match status" value="1"/>
</dbReference>
<dbReference type="SUPFAM" id="SSF52540">
    <property type="entry name" value="P-loop containing nucleoside triphosphate hydrolases"/>
    <property type="match status" value="1"/>
</dbReference>
<comment type="caution">
    <text evidence="2">The sequence shown here is derived from an EMBL/GenBank/DDBJ whole genome shotgun (WGS) entry which is preliminary data.</text>
</comment>
<name>A0A9D2ECV9_9MICO</name>
<feature type="domain" description="Dynamin N-terminal" evidence="1">
    <location>
        <begin position="63"/>
        <end position="184"/>
    </location>
</feature>
<dbReference type="AlphaFoldDB" id="A0A9D2ECV9"/>
<dbReference type="CDD" id="cd00882">
    <property type="entry name" value="Ras_like_GTPase"/>
    <property type="match status" value="1"/>
</dbReference>
<dbReference type="InterPro" id="IPR027417">
    <property type="entry name" value="P-loop_NTPase"/>
</dbReference>
<dbReference type="Gene3D" id="3.40.50.300">
    <property type="entry name" value="P-loop containing nucleotide triphosphate hydrolases"/>
    <property type="match status" value="1"/>
</dbReference>
<evidence type="ECO:0000259" key="1">
    <source>
        <dbReference type="Pfam" id="PF00350"/>
    </source>
</evidence>
<evidence type="ECO:0000313" key="3">
    <source>
        <dbReference type="Proteomes" id="UP000824037"/>
    </source>
</evidence>
<gene>
    <name evidence="2" type="ORF">H9815_04475</name>
</gene>
<accession>A0A9D2ECV9</accession>
<dbReference type="InterPro" id="IPR045063">
    <property type="entry name" value="Dynamin_N"/>
</dbReference>
<dbReference type="EMBL" id="DXBY01000074">
    <property type="protein sequence ID" value="HIZ35011.1"/>
    <property type="molecule type" value="Genomic_DNA"/>
</dbReference>
<reference evidence="2" key="2">
    <citation type="submission" date="2021-04" db="EMBL/GenBank/DDBJ databases">
        <authorList>
            <person name="Gilroy R."/>
        </authorList>
    </citation>
    <scope>NUCLEOTIDE SEQUENCE</scope>
    <source>
        <strain evidence="2">ChiGjej4B4-7305</strain>
    </source>
</reference>